<dbReference type="RefSeq" id="XP_014670608.1">
    <property type="nucleotide sequence ID" value="XM_014815122.1"/>
</dbReference>
<feature type="domain" description="BDBT FKBP like N-terminal" evidence="2">
    <location>
        <begin position="16"/>
        <end position="99"/>
    </location>
</feature>
<evidence type="ECO:0000259" key="2">
    <source>
        <dbReference type="Pfam" id="PF18023"/>
    </source>
</evidence>
<feature type="region of interest" description="Disordered" evidence="1">
    <location>
        <begin position="128"/>
        <end position="279"/>
    </location>
</feature>
<protein>
    <submittedName>
        <fullName evidence="4">Uncharacterized protein LOC106811483</fullName>
    </submittedName>
</protein>
<keyword evidence="3" id="KW-1185">Reference proteome</keyword>
<accession>A0ABM1EEI7</accession>
<dbReference type="Pfam" id="PF18023">
    <property type="entry name" value="FKBP_N_2"/>
    <property type="match status" value="1"/>
</dbReference>
<organism evidence="3 4">
    <name type="scientific">Priapulus caudatus</name>
    <name type="common">Priapulid worm</name>
    <dbReference type="NCBI Taxonomy" id="37621"/>
    <lineage>
        <taxon>Eukaryota</taxon>
        <taxon>Metazoa</taxon>
        <taxon>Ecdysozoa</taxon>
        <taxon>Scalidophora</taxon>
        <taxon>Priapulida</taxon>
        <taxon>Priapulimorpha</taxon>
        <taxon>Priapulimorphida</taxon>
        <taxon>Priapulidae</taxon>
        <taxon>Priapulus</taxon>
    </lineage>
</organism>
<reference evidence="4" key="1">
    <citation type="submission" date="2025-08" db="UniProtKB">
        <authorList>
            <consortium name="RefSeq"/>
        </authorList>
    </citation>
    <scope>IDENTIFICATION</scope>
</reference>
<dbReference type="Proteomes" id="UP000695022">
    <property type="component" value="Unplaced"/>
</dbReference>
<evidence type="ECO:0000313" key="3">
    <source>
        <dbReference type="Proteomes" id="UP000695022"/>
    </source>
</evidence>
<dbReference type="PANTHER" id="PTHR46512">
    <property type="entry name" value="PEPTIDYLPROLYL ISOMERASE"/>
    <property type="match status" value="1"/>
</dbReference>
<name>A0ABM1EEI7_PRICU</name>
<feature type="compositionally biased region" description="Basic and acidic residues" evidence="1">
    <location>
        <begin position="154"/>
        <end position="212"/>
    </location>
</feature>
<dbReference type="InterPro" id="IPR050754">
    <property type="entry name" value="FKBP4/5/8-like"/>
</dbReference>
<evidence type="ECO:0000256" key="1">
    <source>
        <dbReference type="SAM" id="MobiDB-lite"/>
    </source>
</evidence>
<sequence length="393" mass="42481">MKPDTRWDHLVDTVLWQPPDKSFSKNIIEHGHGISAPREGATCQVVVNQLTDCALDEETCTVKLGVPTEITVGDGDLPIDEIIDKCVESMKRGEVCEVSFPHPAVWRAPPGVSVCGDDGKTVMARSSTAIVPEDNEGTRHPVESEVSAAVADGTSHDPAEHTADRTSRDPAEHTTDRTSRDPAEHTADRTSRDPAEHTTDGTSRDLAERTADAADGASCDPMEHTTNATDRTSRDPSERTAAGTARDPVECSGNITDRTLSEPVEHTADRTARDAADRGDDSARLRLRVSLLDFPDDVAEVWAMTTSDRLRVAARHKHAGVALFHRGALAPGRRGAGTAGMKKTVQQRVHAVIGRGDDEACRCGMRNVQQRVMLCCRGDEGLVRGMKKMFSSA</sequence>
<dbReference type="PANTHER" id="PTHR46512:SF10">
    <property type="entry name" value="FK506-BINDING PROTEIN-LIKE"/>
    <property type="match status" value="1"/>
</dbReference>
<feature type="compositionally biased region" description="Basic and acidic residues" evidence="1">
    <location>
        <begin position="259"/>
        <end position="279"/>
    </location>
</feature>
<proteinExistence type="predicted"/>
<evidence type="ECO:0000313" key="4">
    <source>
        <dbReference type="RefSeq" id="XP_014670608.1"/>
    </source>
</evidence>
<gene>
    <name evidence="4" type="primary">LOC106811483</name>
</gene>
<dbReference type="InterPro" id="IPR040478">
    <property type="entry name" value="FKBP_N_2"/>
</dbReference>
<dbReference type="GeneID" id="106811483"/>